<dbReference type="STRING" id="578462.A0A0L0T205"/>
<dbReference type="GO" id="GO:0016020">
    <property type="term" value="C:membrane"/>
    <property type="evidence" value="ECO:0007669"/>
    <property type="project" value="UniProtKB-SubCell"/>
</dbReference>
<dbReference type="PRINTS" id="PR00259">
    <property type="entry name" value="TMFOUR"/>
</dbReference>
<dbReference type="VEuPathDB" id="FungiDB:AMAG_13422"/>
<evidence type="ECO:0000313" key="7">
    <source>
        <dbReference type="Proteomes" id="UP000054350"/>
    </source>
</evidence>
<evidence type="ECO:0000256" key="5">
    <source>
        <dbReference type="SAM" id="Phobius"/>
    </source>
</evidence>
<dbReference type="PANTHER" id="PTHR19282">
    <property type="entry name" value="TETRASPANIN"/>
    <property type="match status" value="1"/>
</dbReference>
<dbReference type="InterPro" id="IPR008952">
    <property type="entry name" value="Tetraspanin_EC2_sf"/>
</dbReference>
<dbReference type="SUPFAM" id="SSF48652">
    <property type="entry name" value="Tetraspanin"/>
    <property type="match status" value="1"/>
</dbReference>
<evidence type="ECO:0000313" key="6">
    <source>
        <dbReference type="EMBL" id="KNE68781.1"/>
    </source>
</evidence>
<sequence>MNLSVHSTRWAVFIISMLTALAGIVLIVLGIYTLNDTTTTLGSRTIPVMMLVLGCLVFLVSFLGCFGTISENHAILYAFMVGLLALVGIQIVIAVIALANKGAVDSLMDEAWQKAYEEHPRVLRDVQEEYGCCGFRYTTDRAIPKTTPDACLKSVEFGYQVSCYRALIGGYKNIQTIVGAAGIILSAIQLIGVFLTYLLIRNLPAKDEHEHQRYLHPEQRRLLDPTYHPDRYYYYGGVPPPPGATPYGGGYYAGPAGAYGPAGTSAGGGAGAGAGERADGQS</sequence>
<dbReference type="PANTHER" id="PTHR19282:SF417">
    <property type="entry name" value="TETRASPANIN TSPA-RELATED"/>
    <property type="match status" value="1"/>
</dbReference>
<reference evidence="6 7" key="1">
    <citation type="submission" date="2009-11" db="EMBL/GenBank/DDBJ databases">
        <title>Annotation of Allomyces macrogynus ATCC 38327.</title>
        <authorList>
            <consortium name="The Broad Institute Genome Sequencing Platform"/>
            <person name="Russ C."/>
            <person name="Cuomo C."/>
            <person name="Burger G."/>
            <person name="Gray M.W."/>
            <person name="Holland P.W.H."/>
            <person name="King N."/>
            <person name="Lang F.B.F."/>
            <person name="Roger A.J."/>
            <person name="Ruiz-Trillo I."/>
            <person name="Young S.K."/>
            <person name="Zeng Q."/>
            <person name="Gargeya S."/>
            <person name="Fitzgerald M."/>
            <person name="Haas B."/>
            <person name="Abouelleil A."/>
            <person name="Alvarado L."/>
            <person name="Arachchi H.M."/>
            <person name="Berlin A."/>
            <person name="Chapman S.B."/>
            <person name="Gearin G."/>
            <person name="Goldberg J."/>
            <person name="Griggs A."/>
            <person name="Gujja S."/>
            <person name="Hansen M."/>
            <person name="Heiman D."/>
            <person name="Howarth C."/>
            <person name="Larimer J."/>
            <person name="Lui A."/>
            <person name="MacDonald P.J.P."/>
            <person name="McCowen C."/>
            <person name="Montmayeur A."/>
            <person name="Murphy C."/>
            <person name="Neiman D."/>
            <person name="Pearson M."/>
            <person name="Priest M."/>
            <person name="Roberts A."/>
            <person name="Saif S."/>
            <person name="Shea T."/>
            <person name="Sisk P."/>
            <person name="Stolte C."/>
            <person name="Sykes S."/>
            <person name="Wortman J."/>
            <person name="Nusbaum C."/>
            <person name="Birren B."/>
        </authorList>
    </citation>
    <scope>NUCLEOTIDE SEQUENCE [LARGE SCALE GENOMIC DNA]</scope>
    <source>
        <strain evidence="6 7">ATCC 38327</strain>
    </source>
</reference>
<accession>A0A0L0T205</accession>
<dbReference type="Proteomes" id="UP000054350">
    <property type="component" value="Unassembled WGS sequence"/>
</dbReference>
<keyword evidence="3 5" id="KW-1133">Transmembrane helix</keyword>
<dbReference type="AlphaFoldDB" id="A0A0L0T205"/>
<feature type="transmembrane region" description="Helical" evidence="5">
    <location>
        <begin position="46"/>
        <end position="67"/>
    </location>
</feature>
<protein>
    <recommendedName>
        <fullName evidence="8">Tetraspanin</fullName>
    </recommendedName>
</protein>
<feature type="transmembrane region" description="Helical" evidence="5">
    <location>
        <begin position="74"/>
        <end position="99"/>
    </location>
</feature>
<evidence type="ECO:0000256" key="2">
    <source>
        <dbReference type="ARBA" id="ARBA00022692"/>
    </source>
</evidence>
<name>A0A0L0T205_ALLM3</name>
<dbReference type="OMA" id="LMEGQFN"/>
<keyword evidence="2 5" id="KW-0812">Transmembrane</keyword>
<gene>
    <name evidence="6" type="ORF">AMAG_13422</name>
</gene>
<evidence type="ECO:0000256" key="1">
    <source>
        <dbReference type="ARBA" id="ARBA00004141"/>
    </source>
</evidence>
<proteinExistence type="predicted"/>
<dbReference type="Pfam" id="PF00335">
    <property type="entry name" value="Tetraspanin"/>
    <property type="match status" value="1"/>
</dbReference>
<feature type="transmembrane region" description="Helical" evidence="5">
    <location>
        <begin position="12"/>
        <end position="34"/>
    </location>
</feature>
<dbReference type="EMBL" id="GG745358">
    <property type="protein sequence ID" value="KNE68781.1"/>
    <property type="molecule type" value="Genomic_DNA"/>
</dbReference>
<keyword evidence="7" id="KW-1185">Reference proteome</keyword>
<organism evidence="6 7">
    <name type="scientific">Allomyces macrogynus (strain ATCC 38327)</name>
    <name type="common">Allomyces javanicus var. macrogynus</name>
    <dbReference type="NCBI Taxonomy" id="578462"/>
    <lineage>
        <taxon>Eukaryota</taxon>
        <taxon>Fungi</taxon>
        <taxon>Fungi incertae sedis</taxon>
        <taxon>Blastocladiomycota</taxon>
        <taxon>Blastocladiomycetes</taxon>
        <taxon>Blastocladiales</taxon>
        <taxon>Blastocladiaceae</taxon>
        <taxon>Allomyces</taxon>
    </lineage>
</organism>
<evidence type="ECO:0008006" key="8">
    <source>
        <dbReference type="Google" id="ProtNLM"/>
    </source>
</evidence>
<dbReference type="InterPro" id="IPR018499">
    <property type="entry name" value="Tetraspanin/Peripherin"/>
</dbReference>
<keyword evidence="4 5" id="KW-0472">Membrane</keyword>
<dbReference type="eggNOG" id="KOG3882">
    <property type="taxonomic scope" value="Eukaryota"/>
</dbReference>
<evidence type="ECO:0000256" key="4">
    <source>
        <dbReference type="ARBA" id="ARBA00023136"/>
    </source>
</evidence>
<evidence type="ECO:0000256" key="3">
    <source>
        <dbReference type="ARBA" id="ARBA00022989"/>
    </source>
</evidence>
<comment type="subcellular location">
    <subcellularLocation>
        <location evidence="1">Membrane</location>
        <topology evidence="1">Multi-pass membrane protein</topology>
    </subcellularLocation>
</comment>
<dbReference type="OrthoDB" id="71600at2759"/>
<feature type="transmembrane region" description="Helical" evidence="5">
    <location>
        <begin position="177"/>
        <end position="200"/>
    </location>
</feature>
<reference evidence="7" key="2">
    <citation type="submission" date="2009-11" db="EMBL/GenBank/DDBJ databases">
        <title>The Genome Sequence of Allomyces macrogynus strain ATCC 38327.</title>
        <authorList>
            <consortium name="The Broad Institute Genome Sequencing Platform"/>
            <person name="Russ C."/>
            <person name="Cuomo C."/>
            <person name="Shea T."/>
            <person name="Young S.K."/>
            <person name="Zeng Q."/>
            <person name="Koehrsen M."/>
            <person name="Haas B."/>
            <person name="Borodovsky M."/>
            <person name="Guigo R."/>
            <person name="Alvarado L."/>
            <person name="Berlin A."/>
            <person name="Borenstein D."/>
            <person name="Chen Z."/>
            <person name="Engels R."/>
            <person name="Freedman E."/>
            <person name="Gellesch M."/>
            <person name="Goldberg J."/>
            <person name="Griggs A."/>
            <person name="Gujja S."/>
            <person name="Heiman D."/>
            <person name="Hepburn T."/>
            <person name="Howarth C."/>
            <person name="Jen D."/>
            <person name="Larson L."/>
            <person name="Lewis B."/>
            <person name="Mehta T."/>
            <person name="Park D."/>
            <person name="Pearson M."/>
            <person name="Roberts A."/>
            <person name="Saif S."/>
            <person name="Shenoy N."/>
            <person name="Sisk P."/>
            <person name="Stolte C."/>
            <person name="Sykes S."/>
            <person name="Walk T."/>
            <person name="White J."/>
            <person name="Yandava C."/>
            <person name="Burger G."/>
            <person name="Gray M.W."/>
            <person name="Holland P.W.H."/>
            <person name="King N."/>
            <person name="Lang F.B.F."/>
            <person name="Roger A.J."/>
            <person name="Ruiz-Trillo I."/>
            <person name="Lander E."/>
            <person name="Nusbaum C."/>
        </authorList>
    </citation>
    <scope>NUCLEOTIDE SEQUENCE [LARGE SCALE GENOMIC DNA]</scope>
    <source>
        <strain evidence="7">ATCC 38327</strain>
    </source>
</reference>